<dbReference type="PANTHER" id="PTHR30399:SF1">
    <property type="entry name" value="UTP PYROPHOSPHATASE"/>
    <property type="match status" value="1"/>
</dbReference>
<evidence type="ECO:0000313" key="2">
    <source>
        <dbReference type="EMBL" id="QNQ09059.1"/>
    </source>
</evidence>
<evidence type="ECO:0000259" key="1">
    <source>
        <dbReference type="Pfam" id="PF01863"/>
    </source>
</evidence>
<accession>A0A7H0LHA6</accession>
<dbReference type="KEGG" id="spap:H3Z74_20600"/>
<dbReference type="Proteomes" id="UP000516148">
    <property type="component" value="Chromosome"/>
</dbReference>
<feature type="domain" description="YgjP-like metallopeptidase" evidence="1">
    <location>
        <begin position="18"/>
        <end position="212"/>
    </location>
</feature>
<keyword evidence="3" id="KW-1185">Reference proteome</keyword>
<protein>
    <submittedName>
        <fullName evidence="2">M48 family metallopeptidase</fullName>
    </submittedName>
</protein>
<dbReference type="InterPro" id="IPR053136">
    <property type="entry name" value="UTP_pyrophosphatase-like"/>
</dbReference>
<dbReference type="InterPro" id="IPR002725">
    <property type="entry name" value="YgjP-like_metallopeptidase"/>
</dbReference>
<gene>
    <name evidence="2" type="ORF">H3Z74_20600</name>
</gene>
<sequence length="224" mass="24742">MTAPVEVVRNARARRAKLSVDPASGRVRLTLPPRAPLKEALRWAEEQRGWVEAQRAKLPRARPFVPGAEIPVDDATLTIDWHADTSRRVMRDGALLRCGGSLDGLSRRIELWLKREALRILSAETAEFAARAGVGVTRVAIGDPRARWGSCASTGVIRYSWRLILAPAFVRRSTVAHEVAHRVHMHHGPEFHALADALTEGDPAASRAWLRANGAALHWFGRVS</sequence>
<dbReference type="EMBL" id="CP061038">
    <property type="protein sequence ID" value="QNQ09059.1"/>
    <property type="molecule type" value="Genomic_DNA"/>
</dbReference>
<reference evidence="2 3" key="1">
    <citation type="submission" date="2020-09" db="EMBL/GenBank/DDBJ databases">
        <title>Sphingomonas sp., a new species isolated from pork steak.</title>
        <authorList>
            <person name="Heidler von Heilborn D."/>
        </authorList>
    </citation>
    <scope>NUCLEOTIDE SEQUENCE [LARGE SCALE GENOMIC DNA]</scope>
    <source>
        <strain evidence="3">S8-3T</strain>
    </source>
</reference>
<dbReference type="Pfam" id="PF01863">
    <property type="entry name" value="YgjP-like"/>
    <property type="match status" value="1"/>
</dbReference>
<dbReference type="PANTHER" id="PTHR30399">
    <property type="entry name" value="UNCHARACTERIZED PROTEIN YGJP"/>
    <property type="match status" value="1"/>
</dbReference>
<dbReference type="Gene3D" id="3.30.2010.10">
    <property type="entry name" value="Metalloproteases ('zincins'), catalytic domain"/>
    <property type="match status" value="1"/>
</dbReference>
<organism evidence="2 3">
    <name type="scientific">Sphingomonas alpina</name>
    <dbReference type="NCBI Taxonomy" id="653931"/>
    <lineage>
        <taxon>Bacteria</taxon>
        <taxon>Pseudomonadati</taxon>
        <taxon>Pseudomonadota</taxon>
        <taxon>Alphaproteobacteria</taxon>
        <taxon>Sphingomonadales</taxon>
        <taxon>Sphingomonadaceae</taxon>
        <taxon>Sphingomonas</taxon>
    </lineage>
</organism>
<dbReference type="AlphaFoldDB" id="A0A7H0LHA6"/>
<evidence type="ECO:0000313" key="3">
    <source>
        <dbReference type="Proteomes" id="UP000516148"/>
    </source>
</evidence>
<dbReference type="RefSeq" id="WP_187761383.1">
    <property type="nucleotide sequence ID" value="NZ_CP061038.1"/>
</dbReference>
<proteinExistence type="predicted"/>
<name>A0A7H0LHA6_9SPHN</name>
<dbReference type="CDD" id="cd07344">
    <property type="entry name" value="M48_yhfN_like"/>
    <property type="match status" value="1"/>
</dbReference>